<organism evidence="11 12">
    <name type="scientific">Escallonia rubra</name>
    <dbReference type="NCBI Taxonomy" id="112253"/>
    <lineage>
        <taxon>Eukaryota</taxon>
        <taxon>Viridiplantae</taxon>
        <taxon>Streptophyta</taxon>
        <taxon>Embryophyta</taxon>
        <taxon>Tracheophyta</taxon>
        <taxon>Spermatophyta</taxon>
        <taxon>Magnoliopsida</taxon>
        <taxon>eudicotyledons</taxon>
        <taxon>Gunneridae</taxon>
        <taxon>Pentapetalae</taxon>
        <taxon>asterids</taxon>
        <taxon>campanulids</taxon>
        <taxon>Escalloniales</taxon>
        <taxon>Escalloniaceae</taxon>
        <taxon>Escallonia</taxon>
    </lineage>
</organism>
<name>A0AA88QQ01_9ASTE</name>
<evidence type="ECO:0000256" key="1">
    <source>
        <dbReference type="ARBA" id="ARBA00000695"/>
    </source>
</evidence>
<evidence type="ECO:0000256" key="4">
    <source>
        <dbReference type="ARBA" id="ARBA00022723"/>
    </source>
</evidence>
<keyword evidence="7 8" id="KW-0456">Lyase</keyword>
<proteinExistence type="inferred from homology"/>
<protein>
    <recommendedName>
        <fullName evidence="3 8">Pectate lyase</fullName>
        <ecNumber evidence="3 8">4.2.2.2</ecNumber>
    </recommendedName>
</protein>
<evidence type="ECO:0000256" key="2">
    <source>
        <dbReference type="ARBA" id="ARBA00005220"/>
    </source>
</evidence>
<dbReference type="SMART" id="SM00656">
    <property type="entry name" value="Amb_all"/>
    <property type="match status" value="1"/>
</dbReference>
<evidence type="ECO:0000313" key="12">
    <source>
        <dbReference type="Proteomes" id="UP001187471"/>
    </source>
</evidence>
<dbReference type="GO" id="GO:0030570">
    <property type="term" value="F:pectate lyase activity"/>
    <property type="evidence" value="ECO:0007669"/>
    <property type="project" value="UniProtKB-EC"/>
</dbReference>
<evidence type="ECO:0000313" key="11">
    <source>
        <dbReference type="EMBL" id="KAK2966935.1"/>
    </source>
</evidence>
<dbReference type="SUPFAM" id="SSF51126">
    <property type="entry name" value="Pectin lyase-like"/>
    <property type="match status" value="1"/>
</dbReference>
<dbReference type="InterPro" id="IPR018082">
    <property type="entry name" value="AmbAllergen"/>
</dbReference>
<evidence type="ECO:0000256" key="3">
    <source>
        <dbReference type="ARBA" id="ARBA00012272"/>
    </source>
</evidence>
<keyword evidence="12" id="KW-1185">Reference proteome</keyword>
<dbReference type="AlphaFoldDB" id="A0AA88QQ01"/>
<dbReference type="PANTHER" id="PTHR31683:SF181">
    <property type="entry name" value="PECTATE LYASE 6-RELATED"/>
    <property type="match status" value="1"/>
</dbReference>
<feature type="region of interest" description="Disordered" evidence="9">
    <location>
        <begin position="40"/>
        <end position="69"/>
    </location>
</feature>
<evidence type="ECO:0000256" key="8">
    <source>
        <dbReference type="RuleBase" id="RU361123"/>
    </source>
</evidence>
<comment type="pathway">
    <text evidence="2 8">Glycan metabolism; pectin degradation; 2-dehydro-3-deoxy-D-gluconate from pectin: step 2/5.</text>
</comment>
<feature type="compositionally biased region" description="Basic residues" evidence="9">
    <location>
        <begin position="44"/>
        <end position="64"/>
    </location>
</feature>
<dbReference type="InterPro" id="IPR045032">
    <property type="entry name" value="PEL"/>
</dbReference>
<keyword evidence="6 8" id="KW-0106">Calcium</keyword>
<keyword evidence="5" id="KW-0732">Signal</keyword>
<dbReference type="Proteomes" id="UP001187471">
    <property type="component" value="Unassembled WGS sequence"/>
</dbReference>
<dbReference type="PANTHER" id="PTHR31683">
    <property type="entry name" value="PECTATE LYASE 18-RELATED"/>
    <property type="match status" value="1"/>
</dbReference>
<reference evidence="11" key="1">
    <citation type="submission" date="2022-12" db="EMBL/GenBank/DDBJ databases">
        <title>Draft genome assemblies for two species of Escallonia (Escalloniales).</title>
        <authorList>
            <person name="Chanderbali A."/>
            <person name="Dervinis C."/>
            <person name="Anghel I."/>
            <person name="Soltis D."/>
            <person name="Soltis P."/>
            <person name="Zapata F."/>
        </authorList>
    </citation>
    <scope>NUCLEOTIDE SEQUENCE</scope>
    <source>
        <strain evidence="11">UCBG92.1500</strain>
        <tissue evidence="11">Leaf</tissue>
    </source>
</reference>
<dbReference type="InterPro" id="IPR012334">
    <property type="entry name" value="Pectin_lyas_fold"/>
</dbReference>
<sequence>MRTKLGQQPKVACTLRARRLEMRTKVGQQPKVACTLRARLPPKDHRRHKRPNLRRRRSFRRRSQPKAWNSTLRRGPKETIMDHISCSMTIRLKQLIRQELIMQGYRTIVAPADVVCTSPMAPALGSSRELEEADVKEVKDPDGDVEGDGGRDANTAPDDLVNFFILGDGLGLTREAEAKENTLKAFLANNWKDVLEDTNKKSHEVVFQAKGNSTRRHLKGRKYKGKCMATNPIDQCWRCQRNWANNRKRLASCGLGFGRGVTGGKNGPFYIVTDSSDDVLNPKPGTLRFAAIQKQPLWIIFARSMTIKLVQEMIMQGDKTIDARGFNVHIAHGAGITIQFVSNVIIHGLHIHDIVSGNGGLIRDSIDHFGIRTVSDGDGISLFGASNVWIDHVSMRRCNDGLIDAVQGSTAITISNCHFTDHNEVGKELSTVMLFGASDSYSSDQIMQITVAFNHFGKRLTQRMPRCRWGFIHVVNNDYTHWQMYAIGGSHNPTIISQGNRFIAPSDQKAKEVTHRNNAQESEWKNWTWRSEGDVMMNGAFFVESGDAGATKNLAAKNNDMIQAAPGTQVTWMTRFAGALNCKVGKQC</sequence>
<accession>A0AA88QQ01</accession>
<feature type="compositionally biased region" description="Basic and acidic residues" evidence="9">
    <location>
        <begin position="128"/>
        <end position="142"/>
    </location>
</feature>
<dbReference type="InterPro" id="IPR011050">
    <property type="entry name" value="Pectin_lyase_fold/virulence"/>
</dbReference>
<comment type="cofactor">
    <cofactor evidence="8">
        <name>Ca(2+)</name>
        <dbReference type="ChEBI" id="CHEBI:29108"/>
    </cofactor>
    <text evidence="8">Binds 1 Ca(2+) ion. Required for its activity.</text>
</comment>
<dbReference type="GO" id="GO:0046872">
    <property type="term" value="F:metal ion binding"/>
    <property type="evidence" value="ECO:0007669"/>
    <property type="project" value="UniProtKB-KW"/>
</dbReference>
<feature type="region of interest" description="Disordered" evidence="9">
    <location>
        <begin position="125"/>
        <end position="154"/>
    </location>
</feature>
<dbReference type="Gene3D" id="2.160.20.10">
    <property type="entry name" value="Single-stranded right-handed beta-helix, Pectin lyase-like"/>
    <property type="match status" value="1"/>
</dbReference>
<dbReference type="EC" id="4.2.2.2" evidence="3 8"/>
<dbReference type="Pfam" id="PF00544">
    <property type="entry name" value="Pectate_lyase_4"/>
    <property type="match status" value="1"/>
</dbReference>
<evidence type="ECO:0000256" key="5">
    <source>
        <dbReference type="ARBA" id="ARBA00022729"/>
    </source>
</evidence>
<comment type="similarity">
    <text evidence="8">Belongs to the polysaccharide lyase 1 family.</text>
</comment>
<evidence type="ECO:0000259" key="10">
    <source>
        <dbReference type="SMART" id="SM00656"/>
    </source>
</evidence>
<comment type="catalytic activity">
    <reaction evidence="1 8">
        <text>Eliminative cleavage of (1-&gt;4)-alpha-D-galacturonan to give oligosaccharides with 4-deoxy-alpha-D-galact-4-enuronosyl groups at their non-reducing ends.</text>
        <dbReference type="EC" id="4.2.2.2"/>
    </reaction>
</comment>
<dbReference type="PRINTS" id="PR00807">
    <property type="entry name" value="AMBALLERGEN"/>
</dbReference>
<evidence type="ECO:0000256" key="7">
    <source>
        <dbReference type="ARBA" id="ARBA00023239"/>
    </source>
</evidence>
<keyword evidence="4 8" id="KW-0479">Metal-binding</keyword>
<evidence type="ECO:0000256" key="6">
    <source>
        <dbReference type="ARBA" id="ARBA00022837"/>
    </source>
</evidence>
<evidence type="ECO:0000256" key="9">
    <source>
        <dbReference type="SAM" id="MobiDB-lite"/>
    </source>
</evidence>
<gene>
    <name evidence="11" type="ORF">RJ640_002120</name>
</gene>
<feature type="domain" description="Pectate lyase" evidence="10">
    <location>
        <begin position="304"/>
        <end position="508"/>
    </location>
</feature>
<dbReference type="EMBL" id="JAVXUO010003076">
    <property type="protein sequence ID" value="KAK2966935.1"/>
    <property type="molecule type" value="Genomic_DNA"/>
</dbReference>
<comment type="caution">
    <text evidence="11">The sequence shown here is derived from an EMBL/GenBank/DDBJ whole genome shotgun (WGS) entry which is preliminary data.</text>
</comment>
<dbReference type="InterPro" id="IPR002022">
    <property type="entry name" value="Pec_lyase"/>
</dbReference>